<gene>
    <name evidence="3" type="ORF">BDP27DRAFT_1430673</name>
</gene>
<organism evidence="3 4">
    <name type="scientific">Rhodocollybia butyracea</name>
    <dbReference type="NCBI Taxonomy" id="206335"/>
    <lineage>
        <taxon>Eukaryota</taxon>
        <taxon>Fungi</taxon>
        <taxon>Dikarya</taxon>
        <taxon>Basidiomycota</taxon>
        <taxon>Agaricomycotina</taxon>
        <taxon>Agaricomycetes</taxon>
        <taxon>Agaricomycetidae</taxon>
        <taxon>Agaricales</taxon>
        <taxon>Marasmiineae</taxon>
        <taxon>Omphalotaceae</taxon>
        <taxon>Rhodocollybia</taxon>
    </lineage>
</organism>
<feature type="compositionally biased region" description="Low complexity" evidence="1">
    <location>
        <begin position="274"/>
        <end position="283"/>
    </location>
</feature>
<dbReference type="AlphaFoldDB" id="A0A9P5PAM1"/>
<evidence type="ECO:0000256" key="1">
    <source>
        <dbReference type="SAM" id="MobiDB-lite"/>
    </source>
</evidence>
<dbReference type="OrthoDB" id="3127956at2759"/>
<feature type="region of interest" description="Disordered" evidence="1">
    <location>
        <begin position="252"/>
        <end position="295"/>
    </location>
</feature>
<name>A0A9P5PAM1_9AGAR</name>
<dbReference type="EMBL" id="JADNRY010000269">
    <property type="protein sequence ID" value="KAF9059968.1"/>
    <property type="molecule type" value="Genomic_DNA"/>
</dbReference>
<evidence type="ECO:0000313" key="4">
    <source>
        <dbReference type="Proteomes" id="UP000772434"/>
    </source>
</evidence>
<keyword evidence="2" id="KW-0812">Transmembrane</keyword>
<feature type="compositionally biased region" description="Polar residues" evidence="1">
    <location>
        <begin position="256"/>
        <end position="267"/>
    </location>
</feature>
<reference evidence="3" key="1">
    <citation type="submission" date="2020-11" db="EMBL/GenBank/DDBJ databases">
        <authorList>
            <consortium name="DOE Joint Genome Institute"/>
            <person name="Ahrendt S."/>
            <person name="Riley R."/>
            <person name="Andreopoulos W."/>
            <person name="Labutti K."/>
            <person name="Pangilinan J."/>
            <person name="Ruiz-Duenas F.J."/>
            <person name="Barrasa J.M."/>
            <person name="Sanchez-Garcia M."/>
            <person name="Camarero S."/>
            <person name="Miyauchi S."/>
            <person name="Serrano A."/>
            <person name="Linde D."/>
            <person name="Babiker R."/>
            <person name="Drula E."/>
            <person name="Ayuso-Fernandez I."/>
            <person name="Pacheco R."/>
            <person name="Padilla G."/>
            <person name="Ferreira P."/>
            <person name="Barriuso J."/>
            <person name="Kellner H."/>
            <person name="Castanera R."/>
            <person name="Alfaro M."/>
            <person name="Ramirez L."/>
            <person name="Pisabarro A.G."/>
            <person name="Kuo A."/>
            <person name="Tritt A."/>
            <person name="Lipzen A."/>
            <person name="He G."/>
            <person name="Yan M."/>
            <person name="Ng V."/>
            <person name="Cullen D."/>
            <person name="Martin F."/>
            <person name="Rosso M.-N."/>
            <person name="Henrissat B."/>
            <person name="Hibbett D."/>
            <person name="Martinez A.T."/>
            <person name="Grigoriev I.V."/>
        </authorList>
    </citation>
    <scope>NUCLEOTIDE SEQUENCE</scope>
    <source>
        <strain evidence="3">AH 40177</strain>
    </source>
</reference>
<sequence length="295" mass="32413">MTGTRKVWKCLIKIGIFGLGMASTLAGYKDNSIPVTVCGAAAMLGSLMSSLITQLSRARALGAQNDHLRELEGQTAQTQVDVATVTSTTESLSPGDSLFLHHHAPTRDLYPPQSNMDRHNIIDPDFEDVRPLYSRPRLPIPPTSSSSLSLTGNPCEISRRFTEESPFQIDSDWRERSLETQADIRVEGPVVQKGAEHWELGAPLSSPLLLCPLRTPREYCPPRDVGFPSRYDHHQVDISHCNPPAYSAPVQLPKCQPSTSSLQSGTKSLKFGNPLSPSRCLRPLPTPQITVPRET</sequence>
<evidence type="ECO:0000313" key="3">
    <source>
        <dbReference type="EMBL" id="KAF9059968.1"/>
    </source>
</evidence>
<dbReference type="Proteomes" id="UP000772434">
    <property type="component" value="Unassembled WGS sequence"/>
</dbReference>
<proteinExistence type="predicted"/>
<keyword evidence="4" id="KW-1185">Reference proteome</keyword>
<keyword evidence="2" id="KW-1133">Transmembrane helix</keyword>
<comment type="caution">
    <text evidence="3">The sequence shown here is derived from an EMBL/GenBank/DDBJ whole genome shotgun (WGS) entry which is preliminary data.</text>
</comment>
<protein>
    <submittedName>
        <fullName evidence="3">Uncharacterized protein</fullName>
    </submittedName>
</protein>
<feature type="transmembrane region" description="Helical" evidence="2">
    <location>
        <begin position="7"/>
        <end position="27"/>
    </location>
</feature>
<evidence type="ECO:0000256" key="2">
    <source>
        <dbReference type="SAM" id="Phobius"/>
    </source>
</evidence>
<keyword evidence="2" id="KW-0472">Membrane</keyword>
<accession>A0A9P5PAM1</accession>
<feature type="transmembrane region" description="Helical" evidence="2">
    <location>
        <begin position="33"/>
        <end position="52"/>
    </location>
</feature>